<dbReference type="SMART" id="SM00895">
    <property type="entry name" value="FCD"/>
    <property type="match status" value="1"/>
</dbReference>
<dbReference type="Gene3D" id="1.10.10.10">
    <property type="entry name" value="Winged helix-like DNA-binding domain superfamily/Winged helix DNA-binding domain"/>
    <property type="match status" value="1"/>
</dbReference>
<accession>A0A1X9LQ42</accession>
<dbReference type="SUPFAM" id="SSF48008">
    <property type="entry name" value="GntR ligand-binding domain-like"/>
    <property type="match status" value="1"/>
</dbReference>
<dbReference type="InterPro" id="IPR000524">
    <property type="entry name" value="Tscrpt_reg_HTH_GntR"/>
</dbReference>
<dbReference type="Pfam" id="PF00392">
    <property type="entry name" value="GntR"/>
    <property type="match status" value="1"/>
</dbReference>
<reference evidence="5 6" key="1">
    <citation type="submission" date="2017-04" db="EMBL/GenBank/DDBJ databases">
        <authorList>
            <person name="Afonso C.L."/>
            <person name="Miller P.J."/>
            <person name="Scott M.A."/>
            <person name="Spackman E."/>
            <person name="Goraichik I."/>
            <person name="Dimitrov K.M."/>
            <person name="Suarez D.L."/>
            <person name="Swayne D.E."/>
        </authorList>
    </citation>
    <scope>NUCLEOTIDE SEQUENCE [LARGE SCALE GENOMIC DNA]</scope>
    <source>
        <strain evidence="6">XA(T)</strain>
    </source>
</reference>
<feature type="domain" description="HTH gntR-type" evidence="4">
    <location>
        <begin position="14"/>
        <end position="86"/>
    </location>
</feature>
<dbReference type="Proteomes" id="UP000192775">
    <property type="component" value="Chromosome"/>
</dbReference>
<evidence type="ECO:0000256" key="2">
    <source>
        <dbReference type="ARBA" id="ARBA00023125"/>
    </source>
</evidence>
<dbReference type="GO" id="GO:0003677">
    <property type="term" value="F:DNA binding"/>
    <property type="evidence" value="ECO:0007669"/>
    <property type="project" value="UniProtKB-KW"/>
</dbReference>
<evidence type="ECO:0000259" key="4">
    <source>
        <dbReference type="PROSITE" id="PS50949"/>
    </source>
</evidence>
<dbReference type="KEGG" id="cphy:B5808_11240"/>
<dbReference type="Gene3D" id="1.20.120.530">
    <property type="entry name" value="GntR ligand-binding domain-like"/>
    <property type="match status" value="1"/>
</dbReference>
<evidence type="ECO:0000256" key="1">
    <source>
        <dbReference type="ARBA" id="ARBA00023015"/>
    </source>
</evidence>
<dbReference type="EMBL" id="CP020715">
    <property type="protein sequence ID" value="ARJ07334.1"/>
    <property type="molecule type" value="Genomic_DNA"/>
</dbReference>
<dbReference type="SMART" id="SM00345">
    <property type="entry name" value="HTH_GNTR"/>
    <property type="match status" value="1"/>
</dbReference>
<dbReference type="InterPro" id="IPR011711">
    <property type="entry name" value="GntR_C"/>
</dbReference>
<gene>
    <name evidence="5" type="ORF">B5808_11240</name>
</gene>
<sequence>MTTESSGWEPVQRVRTYEQVMAQIEERILDGRLKVGDHLPSERDLAVLLGVSRPSLRESLRVLEALGVVDIRRGGGADGGAVLLGTPGPGMVNLLKLQLALGHFSQHDVLETRLALETWSVAEAARTSTEDDIRELAAILDQMDAPDITADQFNSLDAAYHVRIASSSGNALAAHLMGSLRIAIHKQMIDAYARLADWRKTATIVRAEHRSILAAIERKDADEAVRLVREHITDFYKTGRVGGVVLPDV</sequence>
<evidence type="ECO:0000313" key="5">
    <source>
        <dbReference type="EMBL" id="ARJ07334.1"/>
    </source>
</evidence>
<dbReference type="PRINTS" id="PR00035">
    <property type="entry name" value="HTHGNTR"/>
</dbReference>
<organism evidence="5 6">
    <name type="scientific">Cnuibacter physcomitrellae</name>
    <dbReference type="NCBI Taxonomy" id="1619308"/>
    <lineage>
        <taxon>Bacteria</taxon>
        <taxon>Bacillati</taxon>
        <taxon>Actinomycetota</taxon>
        <taxon>Actinomycetes</taxon>
        <taxon>Micrococcales</taxon>
        <taxon>Microbacteriaceae</taxon>
        <taxon>Cnuibacter</taxon>
    </lineage>
</organism>
<dbReference type="PANTHER" id="PTHR43537">
    <property type="entry name" value="TRANSCRIPTIONAL REGULATOR, GNTR FAMILY"/>
    <property type="match status" value="1"/>
</dbReference>
<protein>
    <submittedName>
        <fullName evidence="5">GntR family transcriptional regulator</fullName>
    </submittedName>
</protein>
<dbReference type="SUPFAM" id="SSF46785">
    <property type="entry name" value="Winged helix' DNA-binding domain"/>
    <property type="match status" value="1"/>
</dbReference>
<dbReference type="InterPro" id="IPR008920">
    <property type="entry name" value="TF_FadR/GntR_C"/>
</dbReference>
<keyword evidence="1" id="KW-0805">Transcription regulation</keyword>
<dbReference type="InterPro" id="IPR036388">
    <property type="entry name" value="WH-like_DNA-bd_sf"/>
</dbReference>
<dbReference type="Pfam" id="PF07729">
    <property type="entry name" value="FCD"/>
    <property type="match status" value="1"/>
</dbReference>
<evidence type="ECO:0000256" key="3">
    <source>
        <dbReference type="ARBA" id="ARBA00023163"/>
    </source>
</evidence>
<evidence type="ECO:0000313" key="6">
    <source>
        <dbReference type="Proteomes" id="UP000192775"/>
    </source>
</evidence>
<dbReference type="AlphaFoldDB" id="A0A1X9LQ42"/>
<keyword evidence="3" id="KW-0804">Transcription</keyword>
<dbReference type="InterPro" id="IPR036390">
    <property type="entry name" value="WH_DNA-bd_sf"/>
</dbReference>
<dbReference type="CDD" id="cd07377">
    <property type="entry name" value="WHTH_GntR"/>
    <property type="match status" value="1"/>
</dbReference>
<dbReference type="STRING" id="1619308.B5808_11240"/>
<dbReference type="PROSITE" id="PS50949">
    <property type="entry name" value="HTH_GNTR"/>
    <property type="match status" value="1"/>
</dbReference>
<dbReference type="PANTHER" id="PTHR43537:SF5">
    <property type="entry name" value="UXU OPERON TRANSCRIPTIONAL REGULATOR"/>
    <property type="match status" value="1"/>
</dbReference>
<proteinExistence type="predicted"/>
<name>A0A1X9LQ42_9MICO</name>
<keyword evidence="6" id="KW-1185">Reference proteome</keyword>
<dbReference type="GO" id="GO:0003700">
    <property type="term" value="F:DNA-binding transcription factor activity"/>
    <property type="evidence" value="ECO:0007669"/>
    <property type="project" value="InterPro"/>
</dbReference>
<keyword evidence="2" id="KW-0238">DNA-binding</keyword>